<dbReference type="EnsemblPlants" id="OPUNC07G14310.2">
    <property type="protein sequence ID" value="OPUNC07G14310.2"/>
    <property type="gene ID" value="OPUNC07G14310"/>
</dbReference>
<proteinExistence type="predicted"/>
<reference evidence="1" key="2">
    <citation type="submission" date="2018-05" db="EMBL/GenBank/DDBJ databases">
        <title>OpunRS2 (Oryza punctata Reference Sequence Version 2).</title>
        <authorList>
            <person name="Zhang J."/>
            <person name="Kudrna D."/>
            <person name="Lee S."/>
            <person name="Talag J."/>
            <person name="Welchert J."/>
            <person name="Wing R.A."/>
        </authorList>
    </citation>
    <scope>NUCLEOTIDE SEQUENCE [LARGE SCALE GENOMIC DNA]</scope>
</reference>
<name>A0A0E0LL16_ORYPU</name>
<protein>
    <submittedName>
        <fullName evidence="1">Uncharacterized protein</fullName>
    </submittedName>
</protein>
<organism evidence="1">
    <name type="scientific">Oryza punctata</name>
    <name type="common">Red rice</name>
    <dbReference type="NCBI Taxonomy" id="4537"/>
    <lineage>
        <taxon>Eukaryota</taxon>
        <taxon>Viridiplantae</taxon>
        <taxon>Streptophyta</taxon>
        <taxon>Embryophyta</taxon>
        <taxon>Tracheophyta</taxon>
        <taxon>Spermatophyta</taxon>
        <taxon>Magnoliopsida</taxon>
        <taxon>Liliopsida</taxon>
        <taxon>Poales</taxon>
        <taxon>Poaceae</taxon>
        <taxon>BOP clade</taxon>
        <taxon>Oryzoideae</taxon>
        <taxon>Oryzeae</taxon>
        <taxon>Oryzinae</taxon>
        <taxon>Oryza</taxon>
    </lineage>
</organism>
<dbReference type="AlphaFoldDB" id="A0A0E0LL16"/>
<evidence type="ECO:0000313" key="2">
    <source>
        <dbReference type="Proteomes" id="UP000026962"/>
    </source>
</evidence>
<keyword evidence="2" id="KW-1185">Reference proteome</keyword>
<accession>A0A0E0LL16</accession>
<sequence length="71" mass="7718">MHLPISTEVPNNLKYRTALETAAAAGAEGHRWLHRDTMRSLPANGFQLKSVDILCTVAELDRKSKGGPAGF</sequence>
<dbReference type="Proteomes" id="UP000026962">
    <property type="component" value="Chromosome 7"/>
</dbReference>
<reference evidence="1" key="1">
    <citation type="submission" date="2015-04" db="UniProtKB">
        <authorList>
            <consortium name="EnsemblPlants"/>
        </authorList>
    </citation>
    <scope>IDENTIFICATION</scope>
</reference>
<evidence type="ECO:0000313" key="1">
    <source>
        <dbReference type="EnsemblPlants" id="OPUNC07G14310.2"/>
    </source>
</evidence>
<dbReference type="Gramene" id="OPUNC07G14310.2">
    <property type="protein sequence ID" value="OPUNC07G14310.2"/>
    <property type="gene ID" value="OPUNC07G14310"/>
</dbReference>